<proteinExistence type="predicted"/>
<accession>A0AAD8EAH9</accession>
<evidence type="ECO:0000313" key="2">
    <source>
        <dbReference type="Proteomes" id="UP001233999"/>
    </source>
</evidence>
<comment type="caution">
    <text evidence="1">The sequence shown here is derived from an EMBL/GenBank/DDBJ whole genome shotgun (WGS) entry which is preliminary data.</text>
</comment>
<organism evidence="1 2">
    <name type="scientific">Diploptera punctata</name>
    <name type="common">Pacific beetle cockroach</name>
    <dbReference type="NCBI Taxonomy" id="6984"/>
    <lineage>
        <taxon>Eukaryota</taxon>
        <taxon>Metazoa</taxon>
        <taxon>Ecdysozoa</taxon>
        <taxon>Arthropoda</taxon>
        <taxon>Hexapoda</taxon>
        <taxon>Insecta</taxon>
        <taxon>Pterygota</taxon>
        <taxon>Neoptera</taxon>
        <taxon>Polyneoptera</taxon>
        <taxon>Dictyoptera</taxon>
        <taxon>Blattodea</taxon>
        <taxon>Blaberoidea</taxon>
        <taxon>Blaberidae</taxon>
        <taxon>Diplopterinae</taxon>
        <taxon>Diploptera</taxon>
    </lineage>
</organism>
<dbReference type="AlphaFoldDB" id="A0AAD8EAH9"/>
<sequence length="66" mass="7838">MYLVSEILVLSLGQDQLIPLESLLKNRHCIKYVEQNVCQDPLFFTRNKDWYAFLINRVICRFCDGN</sequence>
<feature type="non-terminal residue" evidence="1">
    <location>
        <position position="1"/>
    </location>
</feature>
<reference evidence="1" key="2">
    <citation type="submission" date="2023-05" db="EMBL/GenBank/DDBJ databases">
        <authorList>
            <person name="Fouks B."/>
        </authorList>
    </citation>
    <scope>NUCLEOTIDE SEQUENCE</scope>
    <source>
        <strain evidence="1">Stay&amp;Tobe</strain>
        <tissue evidence="1">Testes</tissue>
    </source>
</reference>
<dbReference type="EMBL" id="JASPKZ010007766">
    <property type="protein sequence ID" value="KAJ9582689.1"/>
    <property type="molecule type" value="Genomic_DNA"/>
</dbReference>
<protein>
    <submittedName>
        <fullName evidence="1">Uncharacterized protein</fullName>
    </submittedName>
</protein>
<reference evidence="1" key="1">
    <citation type="journal article" date="2023" name="IScience">
        <title>Live-bearing cockroach genome reveals convergent evolutionary mechanisms linked to viviparity in insects and beyond.</title>
        <authorList>
            <person name="Fouks B."/>
            <person name="Harrison M.C."/>
            <person name="Mikhailova A.A."/>
            <person name="Marchal E."/>
            <person name="English S."/>
            <person name="Carruthers M."/>
            <person name="Jennings E.C."/>
            <person name="Chiamaka E.L."/>
            <person name="Frigard R.A."/>
            <person name="Pippel M."/>
            <person name="Attardo G.M."/>
            <person name="Benoit J.B."/>
            <person name="Bornberg-Bauer E."/>
            <person name="Tobe S.S."/>
        </authorList>
    </citation>
    <scope>NUCLEOTIDE SEQUENCE</scope>
    <source>
        <strain evidence="1">Stay&amp;Tobe</strain>
    </source>
</reference>
<keyword evidence="2" id="KW-1185">Reference proteome</keyword>
<dbReference type="Proteomes" id="UP001233999">
    <property type="component" value="Unassembled WGS sequence"/>
</dbReference>
<gene>
    <name evidence="1" type="ORF">L9F63_022972</name>
</gene>
<evidence type="ECO:0000313" key="1">
    <source>
        <dbReference type="EMBL" id="KAJ9582689.1"/>
    </source>
</evidence>
<name>A0AAD8EAH9_DIPPU</name>